<name>A0A812SJZ7_9DINO</name>
<dbReference type="PANTHER" id="PTHR20854">
    <property type="entry name" value="INOSITOL MONOPHOSPHATASE"/>
    <property type="match status" value="1"/>
</dbReference>
<evidence type="ECO:0000256" key="6">
    <source>
        <dbReference type="SAM" id="MobiDB-lite"/>
    </source>
</evidence>
<dbReference type="Proteomes" id="UP000604046">
    <property type="component" value="Unassembled WGS sequence"/>
</dbReference>
<feature type="binding site" evidence="5">
    <location>
        <position position="101"/>
    </location>
    <ligand>
        <name>Mg(2+)</name>
        <dbReference type="ChEBI" id="CHEBI:18420"/>
        <label>1</label>
        <note>catalytic</note>
    </ligand>
</feature>
<sequence length="413" mass="45157">MKRRTSPLPAGSRFSKEAQVGVALALRCGEAMRRCLQKKVHWKDDSSIDPVTATDRDNEQLVGEGLKAAFPTHVVMGEEASAALGSIPELTDVPTWIVDPIDGTTNFVYGIKLSCVSLGFCVGRRPVVGVVYDPYADELFVAAEGEGHGWAFKVLQAEVASLRERLDIVVSKVSVLGRTQELCQQLEGEAHLQLARLHSEGRPTAETSPASAHGVDSPLLALLHVAMGLLLEVHSGWSKDVHRLASPTSPLSPNHQYYPLSPHSHHGRSPAQPELFQPLVPEVASVPIHSVFPQLSDSGRSVREAEAQLSNTLEVGGRALGQGTWATAYRQATGQRKQALRLLCELGIVTQRELSDDLTQVCAEHVEDCVQIAEEILRHWPPAEGQPPQEAARMYFQDRLKAMYMQKAPYMPS</sequence>
<dbReference type="GO" id="GO:0006020">
    <property type="term" value="P:inositol metabolic process"/>
    <property type="evidence" value="ECO:0007669"/>
    <property type="project" value="TreeGrafter"/>
</dbReference>
<feature type="binding site" evidence="5">
    <location>
        <position position="102"/>
    </location>
    <ligand>
        <name>Mg(2+)</name>
        <dbReference type="ChEBI" id="CHEBI:18420"/>
        <label>1</label>
        <note>catalytic</note>
    </ligand>
</feature>
<feature type="binding site" evidence="5">
    <location>
        <position position="78"/>
    </location>
    <ligand>
        <name>Mg(2+)</name>
        <dbReference type="ChEBI" id="CHEBI:18420"/>
        <label>1</label>
        <note>catalytic</note>
    </ligand>
</feature>
<dbReference type="Pfam" id="PF00459">
    <property type="entry name" value="Inositol_P"/>
    <property type="match status" value="1"/>
</dbReference>
<dbReference type="InterPro" id="IPR020583">
    <property type="entry name" value="Inositol_monoP_metal-BS"/>
</dbReference>
<dbReference type="EMBL" id="CAJNDS010002458">
    <property type="protein sequence ID" value="CAE7484648.1"/>
    <property type="molecule type" value="Genomic_DNA"/>
</dbReference>
<dbReference type="PROSITE" id="PS00629">
    <property type="entry name" value="IMP_1"/>
    <property type="match status" value="1"/>
</dbReference>
<comment type="similarity">
    <text evidence="1">Belongs to the inositol monophosphatase superfamily.</text>
</comment>
<dbReference type="PANTHER" id="PTHR20854:SF4">
    <property type="entry name" value="INOSITOL-1-MONOPHOSPHATASE-RELATED"/>
    <property type="match status" value="1"/>
</dbReference>
<dbReference type="GO" id="GO:0046872">
    <property type="term" value="F:metal ion binding"/>
    <property type="evidence" value="ECO:0007669"/>
    <property type="project" value="UniProtKB-KW"/>
</dbReference>
<evidence type="ECO:0000256" key="5">
    <source>
        <dbReference type="PIRSR" id="PIRSR600760-2"/>
    </source>
</evidence>
<comment type="cofactor">
    <cofactor evidence="5">
        <name>Mg(2+)</name>
        <dbReference type="ChEBI" id="CHEBI:18420"/>
    </cofactor>
</comment>
<dbReference type="PRINTS" id="PR00377">
    <property type="entry name" value="IMPHPHTASES"/>
</dbReference>
<evidence type="ECO:0000256" key="2">
    <source>
        <dbReference type="ARBA" id="ARBA00022723"/>
    </source>
</evidence>
<feature type="binding site" evidence="5">
    <location>
        <position position="99"/>
    </location>
    <ligand>
        <name>Mg(2+)</name>
        <dbReference type="ChEBI" id="CHEBI:18420"/>
        <label>1</label>
        <note>catalytic</note>
    </ligand>
</feature>
<dbReference type="OrthoDB" id="10254945at2759"/>
<keyword evidence="3" id="KW-0378">Hydrolase</keyword>
<dbReference type="Gene3D" id="3.30.540.10">
    <property type="entry name" value="Fructose-1,6-Bisphosphatase, subunit A, domain 1"/>
    <property type="match status" value="1"/>
</dbReference>
<evidence type="ECO:0000313" key="7">
    <source>
        <dbReference type="EMBL" id="CAE7484648.1"/>
    </source>
</evidence>
<reference evidence="7" key="1">
    <citation type="submission" date="2021-02" db="EMBL/GenBank/DDBJ databases">
        <authorList>
            <person name="Dougan E. K."/>
            <person name="Rhodes N."/>
            <person name="Thang M."/>
            <person name="Chan C."/>
        </authorList>
    </citation>
    <scope>NUCLEOTIDE SEQUENCE</scope>
</reference>
<evidence type="ECO:0000256" key="4">
    <source>
        <dbReference type="ARBA" id="ARBA00022842"/>
    </source>
</evidence>
<dbReference type="InterPro" id="IPR000760">
    <property type="entry name" value="Inositol_monophosphatase-like"/>
</dbReference>
<keyword evidence="8" id="KW-1185">Reference proteome</keyword>
<accession>A0A812SJZ7</accession>
<dbReference type="GO" id="GO:0007165">
    <property type="term" value="P:signal transduction"/>
    <property type="evidence" value="ECO:0007669"/>
    <property type="project" value="TreeGrafter"/>
</dbReference>
<evidence type="ECO:0000256" key="1">
    <source>
        <dbReference type="ARBA" id="ARBA00009759"/>
    </source>
</evidence>
<organism evidence="7 8">
    <name type="scientific">Symbiodinium natans</name>
    <dbReference type="NCBI Taxonomy" id="878477"/>
    <lineage>
        <taxon>Eukaryota</taxon>
        <taxon>Sar</taxon>
        <taxon>Alveolata</taxon>
        <taxon>Dinophyceae</taxon>
        <taxon>Suessiales</taxon>
        <taxon>Symbiodiniaceae</taxon>
        <taxon>Symbiodinium</taxon>
    </lineage>
</organism>
<comment type="caution">
    <text evidence="7">The sequence shown here is derived from an EMBL/GenBank/DDBJ whole genome shotgun (WGS) entry which is preliminary data.</text>
</comment>
<dbReference type="GO" id="GO:0008934">
    <property type="term" value="F:inositol monophosphate 1-phosphatase activity"/>
    <property type="evidence" value="ECO:0007669"/>
    <property type="project" value="TreeGrafter"/>
</dbReference>
<feature type="compositionally biased region" description="Polar residues" evidence="6">
    <location>
        <begin position="246"/>
        <end position="255"/>
    </location>
</feature>
<keyword evidence="4 5" id="KW-0460">Magnesium</keyword>
<protein>
    <submittedName>
        <fullName evidence="7">IMP1 protein</fullName>
    </submittedName>
</protein>
<keyword evidence="2 5" id="KW-0479">Metal-binding</keyword>
<dbReference type="AlphaFoldDB" id="A0A812SJZ7"/>
<evidence type="ECO:0000313" key="8">
    <source>
        <dbReference type="Proteomes" id="UP000604046"/>
    </source>
</evidence>
<gene>
    <name evidence="7" type="primary">IMP1</name>
    <name evidence="7" type="ORF">SNAT2548_LOCUS27194</name>
</gene>
<proteinExistence type="inferred from homology"/>
<feature type="region of interest" description="Disordered" evidence="6">
    <location>
        <begin position="242"/>
        <end position="273"/>
    </location>
</feature>
<evidence type="ECO:0000256" key="3">
    <source>
        <dbReference type="ARBA" id="ARBA00022801"/>
    </source>
</evidence>
<dbReference type="SUPFAM" id="SSF56655">
    <property type="entry name" value="Carbohydrate phosphatase"/>
    <property type="match status" value="1"/>
</dbReference>